<protein>
    <recommendedName>
        <fullName evidence="4">Vesicle transport protein</fullName>
    </recommendedName>
</protein>
<feature type="transmembrane region" description="Helical" evidence="1">
    <location>
        <begin position="38"/>
        <end position="57"/>
    </location>
</feature>
<gene>
    <name evidence="2" type="primary">Vigan.05G258500</name>
    <name evidence="2" type="ORF">VIGAN_05258500</name>
</gene>
<accession>A0A0S3S817</accession>
<keyword evidence="1" id="KW-0472">Membrane</keyword>
<dbReference type="GO" id="GO:0006888">
    <property type="term" value="P:endoplasmic reticulum to Golgi vesicle-mediated transport"/>
    <property type="evidence" value="ECO:0007669"/>
    <property type="project" value="InterPro"/>
</dbReference>
<dbReference type="PANTHER" id="PTHR21493">
    <property type="entry name" value="CGI-141-RELATED/LIPASE CONTAINING PROTEIN"/>
    <property type="match status" value="1"/>
</dbReference>
<evidence type="ECO:0000313" key="3">
    <source>
        <dbReference type="Proteomes" id="UP000291084"/>
    </source>
</evidence>
<dbReference type="Proteomes" id="UP000291084">
    <property type="component" value="Chromosome 5"/>
</dbReference>
<dbReference type="OrthoDB" id="204784at2759"/>
<dbReference type="InterPro" id="IPR045176">
    <property type="entry name" value="Got1"/>
</dbReference>
<keyword evidence="1" id="KW-1133">Transmembrane helix</keyword>
<reference evidence="2 3" key="1">
    <citation type="journal article" date="2015" name="Sci. Rep.">
        <title>The power of single molecule real-time sequencing technology in the de novo assembly of a eukaryotic genome.</title>
        <authorList>
            <person name="Sakai H."/>
            <person name="Naito K."/>
            <person name="Ogiso-Tanaka E."/>
            <person name="Takahashi Y."/>
            <person name="Iseki K."/>
            <person name="Muto C."/>
            <person name="Satou K."/>
            <person name="Teruya K."/>
            <person name="Shiroma A."/>
            <person name="Shimoji M."/>
            <person name="Hirano T."/>
            <person name="Itoh T."/>
            <person name="Kaga A."/>
            <person name="Tomooka N."/>
        </authorList>
    </citation>
    <scope>NUCLEOTIDE SEQUENCE [LARGE SCALE GENOMIC DNA]</scope>
    <source>
        <strain evidence="3">cv. Shumari</strain>
    </source>
</reference>
<keyword evidence="3" id="KW-1185">Reference proteome</keyword>
<sequence>MVSFEMNDRKKIGLGLTGFGIFFSFLGVMFFFDKGLLAMGNILFVSGVSLTIGLKSTMQFFMKRSNFKVNFVICFFLHSMSLHGSFSTLTFYIFTGSVGNHFIWYWIHYSYIGVAYSGHDCGVLWIHRTLQQWFLAYTGCFHSEDPCSRLVVSTTIHSIVIGSIQRQTCARVARGTLEDYVAASKRICKSL</sequence>
<dbReference type="PANTHER" id="PTHR21493:SF9">
    <property type="entry name" value="GOLGI TRANSPORT PROTEIN 1-RELATED"/>
    <property type="match status" value="1"/>
</dbReference>
<feature type="transmembrane region" description="Helical" evidence="1">
    <location>
        <begin position="106"/>
        <end position="126"/>
    </location>
</feature>
<proteinExistence type="predicted"/>
<keyword evidence="1" id="KW-0812">Transmembrane</keyword>
<evidence type="ECO:0000256" key="1">
    <source>
        <dbReference type="SAM" id="Phobius"/>
    </source>
</evidence>
<name>A0A0S3S817_PHAAN</name>
<dbReference type="GO" id="GO:0005829">
    <property type="term" value="C:cytosol"/>
    <property type="evidence" value="ECO:0007669"/>
    <property type="project" value="GOC"/>
</dbReference>
<dbReference type="EMBL" id="AP015038">
    <property type="protein sequence ID" value="BAT88938.1"/>
    <property type="molecule type" value="Genomic_DNA"/>
</dbReference>
<evidence type="ECO:0008006" key="4">
    <source>
        <dbReference type="Google" id="ProtNLM"/>
    </source>
</evidence>
<dbReference type="AlphaFoldDB" id="A0A0S3S817"/>
<dbReference type="GO" id="GO:0042147">
    <property type="term" value="P:retrograde transport, endosome to Golgi"/>
    <property type="evidence" value="ECO:0007669"/>
    <property type="project" value="InterPro"/>
</dbReference>
<organism evidence="2 3">
    <name type="scientific">Vigna angularis var. angularis</name>
    <dbReference type="NCBI Taxonomy" id="157739"/>
    <lineage>
        <taxon>Eukaryota</taxon>
        <taxon>Viridiplantae</taxon>
        <taxon>Streptophyta</taxon>
        <taxon>Embryophyta</taxon>
        <taxon>Tracheophyta</taxon>
        <taxon>Spermatophyta</taxon>
        <taxon>Magnoliopsida</taxon>
        <taxon>eudicotyledons</taxon>
        <taxon>Gunneridae</taxon>
        <taxon>Pentapetalae</taxon>
        <taxon>rosids</taxon>
        <taxon>fabids</taxon>
        <taxon>Fabales</taxon>
        <taxon>Fabaceae</taxon>
        <taxon>Papilionoideae</taxon>
        <taxon>50 kb inversion clade</taxon>
        <taxon>NPAAA clade</taxon>
        <taxon>indigoferoid/millettioid clade</taxon>
        <taxon>Phaseoleae</taxon>
        <taxon>Vigna</taxon>
    </lineage>
</organism>
<feature type="transmembrane region" description="Helical" evidence="1">
    <location>
        <begin position="69"/>
        <end position="94"/>
    </location>
</feature>
<evidence type="ECO:0000313" key="2">
    <source>
        <dbReference type="EMBL" id="BAT88938.1"/>
    </source>
</evidence>
<feature type="transmembrane region" description="Helical" evidence="1">
    <location>
        <begin position="12"/>
        <end position="32"/>
    </location>
</feature>